<evidence type="ECO:0000256" key="2">
    <source>
        <dbReference type="ARBA" id="ARBA00004664"/>
    </source>
</evidence>
<evidence type="ECO:0000256" key="6">
    <source>
        <dbReference type="ARBA" id="ARBA00022822"/>
    </source>
</evidence>
<dbReference type="EMBL" id="AFCE01000136">
    <property type="protein sequence ID" value="EGL82866.1"/>
    <property type="molecule type" value="Genomic_DNA"/>
</dbReference>
<evidence type="ECO:0000256" key="9">
    <source>
        <dbReference type="HAMAP-Rule" id="MF_00135"/>
    </source>
</evidence>
<dbReference type="Pfam" id="PF00697">
    <property type="entry name" value="PRAI"/>
    <property type="match status" value="1"/>
</dbReference>
<evidence type="ECO:0000256" key="8">
    <source>
        <dbReference type="ARBA" id="ARBA00023235"/>
    </source>
</evidence>
<dbReference type="InterPro" id="IPR013785">
    <property type="entry name" value="Aldolase_TIM"/>
</dbReference>
<evidence type="ECO:0000256" key="3">
    <source>
        <dbReference type="ARBA" id="ARBA00012572"/>
    </source>
</evidence>
<evidence type="ECO:0000313" key="12">
    <source>
        <dbReference type="EMBL" id="QZT32719.1"/>
    </source>
</evidence>
<gene>
    <name evidence="9" type="primary">trpF</name>
    <name evidence="11" type="ORF">CathTA2_1631</name>
    <name evidence="12" type="ORF">HUR95_10010</name>
</gene>
<dbReference type="RefSeq" id="WP_007504666.1">
    <property type="nucleotide sequence ID" value="NZ_CP082237.1"/>
</dbReference>
<keyword evidence="7 9" id="KW-0057">Aromatic amino acid biosynthesis</keyword>
<dbReference type="Proteomes" id="UP000010716">
    <property type="component" value="Unassembled WGS sequence"/>
</dbReference>
<dbReference type="SUPFAM" id="SSF51366">
    <property type="entry name" value="Ribulose-phoshate binding barrel"/>
    <property type="match status" value="1"/>
</dbReference>
<dbReference type="eggNOG" id="COG0135">
    <property type="taxonomic scope" value="Bacteria"/>
</dbReference>
<evidence type="ECO:0000256" key="5">
    <source>
        <dbReference type="ARBA" id="ARBA00022605"/>
    </source>
</evidence>
<evidence type="ECO:0000313" key="14">
    <source>
        <dbReference type="Proteomes" id="UP000825179"/>
    </source>
</evidence>
<dbReference type="EC" id="5.3.1.24" evidence="3 9"/>
<organism evidence="11 13">
    <name type="scientific">Caldalkalibacillus thermarum (strain TA2.A1)</name>
    <dbReference type="NCBI Taxonomy" id="986075"/>
    <lineage>
        <taxon>Bacteria</taxon>
        <taxon>Bacillati</taxon>
        <taxon>Bacillota</taxon>
        <taxon>Bacilli</taxon>
        <taxon>Bacillales</taxon>
        <taxon>Bacillaceae</taxon>
        <taxon>Caldalkalibacillus</taxon>
    </lineage>
</organism>
<dbReference type="GO" id="GO:0004640">
    <property type="term" value="F:phosphoribosylanthranilate isomerase activity"/>
    <property type="evidence" value="ECO:0007669"/>
    <property type="project" value="UniProtKB-UniRule"/>
</dbReference>
<dbReference type="EMBL" id="CP082237">
    <property type="protein sequence ID" value="QZT32719.1"/>
    <property type="molecule type" value="Genomic_DNA"/>
</dbReference>
<comment type="catalytic activity">
    <reaction evidence="1 9">
        <text>N-(5-phospho-beta-D-ribosyl)anthranilate = 1-(2-carboxyphenylamino)-1-deoxy-D-ribulose 5-phosphate</text>
        <dbReference type="Rhea" id="RHEA:21540"/>
        <dbReference type="ChEBI" id="CHEBI:18277"/>
        <dbReference type="ChEBI" id="CHEBI:58613"/>
        <dbReference type="EC" id="5.3.1.24"/>
    </reaction>
</comment>
<keyword evidence="8 9" id="KW-0413">Isomerase</keyword>
<keyword evidence="5 9" id="KW-0028">Amino-acid biosynthesis</keyword>
<proteinExistence type="inferred from homology"/>
<dbReference type="AlphaFoldDB" id="F5L731"/>
<comment type="similarity">
    <text evidence="9">Belongs to the TrpF family.</text>
</comment>
<dbReference type="Proteomes" id="UP000825179">
    <property type="component" value="Chromosome"/>
</dbReference>
<evidence type="ECO:0000259" key="10">
    <source>
        <dbReference type="Pfam" id="PF00697"/>
    </source>
</evidence>
<dbReference type="HAMAP" id="MF_00135">
    <property type="entry name" value="PRAI"/>
    <property type="match status" value="1"/>
</dbReference>
<dbReference type="PANTHER" id="PTHR42894">
    <property type="entry name" value="N-(5'-PHOSPHORIBOSYL)ANTHRANILATE ISOMERASE"/>
    <property type="match status" value="1"/>
</dbReference>
<accession>F5L731</accession>
<sequence>MVKLKICGNHNPQDLAALAPYAGQIDYLGFIFTPHSKRYVSPACVKQWLQRDPRLIAKAVAVFLDQPLTEVCRVLENTGIRHVQLHGTESAAYCQALRHRLPQLTIWKMIPVSKHAEHVQGEDRLVQLSKHVQDYLPAVDVILLDTQVKGQAGGTGQSFDWRLVPGIYAQVQDKKGPKGERVQLFVAGGIGPANIRRLLAMGGMDGIDMASGAETDGRKDARKIETVVHEVREHAQN</sequence>
<dbReference type="InterPro" id="IPR011060">
    <property type="entry name" value="RibuloseP-bd_barrel"/>
</dbReference>
<dbReference type="Gene3D" id="3.20.20.70">
    <property type="entry name" value="Aldolase class I"/>
    <property type="match status" value="1"/>
</dbReference>
<dbReference type="KEGG" id="cthu:HUR95_10010"/>
<name>F5L731_CALTT</name>
<evidence type="ECO:0000256" key="7">
    <source>
        <dbReference type="ARBA" id="ARBA00023141"/>
    </source>
</evidence>
<reference evidence="11 13" key="1">
    <citation type="journal article" date="2011" name="J. Bacteriol.">
        <title>Draft genome sequence of the thermoalkaliphilic Caldalkalibacillus thermarum strain TA2.A1.</title>
        <authorList>
            <person name="Kalamorz F."/>
            <person name="Keis S."/>
            <person name="McMillan D.G."/>
            <person name="Olsson K."/>
            <person name="Stanton J.A."/>
            <person name="Stockwell P."/>
            <person name="Black M.A."/>
            <person name="Klingeman D.M."/>
            <person name="Land M.L."/>
            <person name="Han C.S."/>
            <person name="Martin S.L."/>
            <person name="Becher S.A."/>
            <person name="Peddie C.J."/>
            <person name="Morgan H.W."/>
            <person name="Matthies D."/>
            <person name="Preiss L."/>
            <person name="Meier T."/>
            <person name="Brown S.D."/>
            <person name="Cook G.M."/>
        </authorList>
    </citation>
    <scope>NUCLEOTIDE SEQUENCE [LARGE SCALE GENOMIC DNA]</scope>
    <source>
        <strain evidence="11 13">TA2.A1</strain>
    </source>
</reference>
<dbReference type="GO" id="GO:0000162">
    <property type="term" value="P:L-tryptophan biosynthetic process"/>
    <property type="evidence" value="ECO:0007669"/>
    <property type="project" value="UniProtKB-UniRule"/>
</dbReference>
<dbReference type="PANTHER" id="PTHR42894:SF1">
    <property type="entry name" value="N-(5'-PHOSPHORIBOSYL)ANTHRANILATE ISOMERASE"/>
    <property type="match status" value="1"/>
</dbReference>
<dbReference type="InterPro" id="IPR044643">
    <property type="entry name" value="TrpF_fam"/>
</dbReference>
<keyword evidence="14" id="KW-1185">Reference proteome</keyword>
<reference evidence="12 14" key="2">
    <citation type="journal article" date="2020" name="Extremophiles">
        <title>Genomic analysis of Caldalkalibacillus thermarum TA2.A1 reveals aerobic alkaliphilic metabolism and evolutionary hallmarks linking alkaliphilic bacteria and plant life.</title>
        <authorList>
            <person name="de Jong S.I."/>
            <person name="van den Broek M.A."/>
            <person name="Merkel A.Y."/>
            <person name="de la Torre Cortes P."/>
            <person name="Kalamorz F."/>
            <person name="Cook G.M."/>
            <person name="van Loosdrecht M.C.M."/>
            <person name="McMillan D.G.G."/>
        </authorList>
    </citation>
    <scope>NUCLEOTIDE SEQUENCE [LARGE SCALE GENOMIC DNA]</scope>
    <source>
        <strain evidence="12 14">TA2.A1</strain>
    </source>
</reference>
<protein>
    <recommendedName>
        <fullName evidence="4 9">N-(5'-phosphoribosyl)anthranilate isomerase</fullName>
        <shortName evidence="9">PRAI</shortName>
        <ecNumber evidence="3 9">5.3.1.24</ecNumber>
    </recommendedName>
</protein>
<dbReference type="CDD" id="cd00405">
    <property type="entry name" value="PRAI"/>
    <property type="match status" value="1"/>
</dbReference>
<feature type="domain" description="N-(5'phosphoribosyl) anthranilate isomerase (PRAI)" evidence="10">
    <location>
        <begin position="5"/>
        <end position="229"/>
    </location>
</feature>
<evidence type="ECO:0000256" key="1">
    <source>
        <dbReference type="ARBA" id="ARBA00001164"/>
    </source>
</evidence>
<evidence type="ECO:0000313" key="11">
    <source>
        <dbReference type="EMBL" id="EGL82866.1"/>
    </source>
</evidence>
<dbReference type="InterPro" id="IPR001240">
    <property type="entry name" value="PRAI_dom"/>
</dbReference>
<reference evidence="12" key="3">
    <citation type="submission" date="2021-08" db="EMBL/GenBank/DDBJ databases">
        <authorList>
            <person name="de Jong S."/>
            <person name="van den Broek M."/>
            <person name="Merkel A."/>
            <person name="de la Torre Cortes P."/>
            <person name="Kalamorz F."/>
            <person name="Cook G."/>
            <person name="van Loosdrecht M."/>
            <person name="McMillan D."/>
        </authorList>
    </citation>
    <scope>NUCLEOTIDE SEQUENCE</scope>
    <source>
        <strain evidence="12">TA2.A1</strain>
    </source>
</reference>
<evidence type="ECO:0000313" key="13">
    <source>
        <dbReference type="Proteomes" id="UP000010716"/>
    </source>
</evidence>
<evidence type="ECO:0000256" key="4">
    <source>
        <dbReference type="ARBA" id="ARBA00022272"/>
    </source>
</evidence>
<dbReference type="UniPathway" id="UPA00035">
    <property type="reaction ID" value="UER00042"/>
</dbReference>
<keyword evidence="6 9" id="KW-0822">Tryptophan biosynthesis</keyword>
<comment type="pathway">
    <text evidence="2 9">Amino-acid biosynthesis; L-tryptophan biosynthesis; L-tryptophan from chorismate: step 3/5.</text>
</comment>